<dbReference type="SUPFAM" id="SSF54909">
    <property type="entry name" value="Dimeric alpha+beta barrel"/>
    <property type="match status" value="1"/>
</dbReference>
<dbReference type="Gene3D" id="3.30.70.100">
    <property type="match status" value="1"/>
</dbReference>
<proteinExistence type="predicted"/>
<evidence type="ECO:0000259" key="1">
    <source>
        <dbReference type="PROSITE" id="PS51725"/>
    </source>
</evidence>
<dbReference type="Proteomes" id="UP001597425">
    <property type="component" value="Unassembled WGS sequence"/>
</dbReference>
<dbReference type="PROSITE" id="PS51725">
    <property type="entry name" value="ABM"/>
    <property type="match status" value="1"/>
</dbReference>
<keyword evidence="2" id="KW-0503">Monooxygenase</keyword>
<dbReference type="InterPro" id="IPR011008">
    <property type="entry name" value="Dimeric_a/b-barrel"/>
</dbReference>
<keyword evidence="3" id="KW-1185">Reference proteome</keyword>
<feature type="domain" description="ABM" evidence="1">
    <location>
        <begin position="6"/>
        <end position="94"/>
    </location>
</feature>
<name>A0ABW5EHB9_9GAMM</name>
<evidence type="ECO:0000313" key="3">
    <source>
        <dbReference type="Proteomes" id="UP001597425"/>
    </source>
</evidence>
<keyword evidence="2" id="KW-0560">Oxidoreductase</keyword>
<organism evidence="2 3">
    <name type="scientific">Microbulbifer halophilus</name>
    <dbReference type="NCBI Taxonomy" id="453963"/>
    <lineage>
        <taxon>Bacteria</taxon>
        <taxon>Pseudomonadati</taxon>
        <taxon>Pseudomonadota</taxon>
        <taxon>Gammaproteobacteria</taxon>
        <taxon>Cellvibrionales</taxon>
        <taxon>Microbulbiferaceae</taxon>
        <taxon>Microbulbifer</taxon>
    </lineage>
</organism>
<dbReference type="InterPro" id="IPR007138">
    <property type="entry name" value="ABM_dom"/>
</dbReference>
<dbReference type="RefSeq" id="WP_265723634.1">
    <property type="nucleotide sequence ID" value="NZ_JAPIVK010000067.1"/>
</dbReference>
<protein>
    <submittedName>
        <fullName evidence="2">Quinol monooxygenase</fullName>
        <ecNumber evidence="2">1.-.-.-</ecNumber>
    </submittedName>
</protein>
<dbReference type="EC" id="1.-.-.-" evidence="2"/>
<gene>
    <name evidence="2" type="ORF">ACFSKX_19140</name>
</gene>
<reference evidence="3" key="1">
    <citation type="journal article" date="2019" name="Int. J. Syst. Evol. Microbiol.">
        <title>The Global Catalogue of Microorganisms (GCM) 10K type strain sequencing project: providing services to taxonomists for standard genome sequencing and annotation.</title>
        <authorList>
            <consortium name="The Broad Institute Genomics Platform"/>
            <consortium name="The Broad Institute Genome Sequencing Center for Infectious Disease"/>
            <person name="Wu L."/>
            <person name="Ma J."/>
        </authorList>
    </citation>
    <scope>NUCLEOTIDE SEQUENCE [LARGE SCALE GENOMIC DNA]</scope>
    <source>
        <strain evidence="3">KCTC 12848</strain>
    </source>
</reference>
<dbReference type="Pfam" id="PF03992">
    <property type="entry name" value="ABM"/>
    <property type="match status" value="1"/>
</dbReference>
<dbReference type="EMBL" id="JBHUJD010000052">
    <property type="protein sequence ID" value="MFD2312538.1"/>
    <property type="molecule type" value="Genomic_DNA"/>
</dbReference>
<dbReference type="GO" id="GO:0004497">
    <property type="term" value="F:monooxygenase activity"/>
    <property type="evidence" value="ECO:0007669"/>
    <property type="project" value="UniProtKB-KW"/>
</dbReference>
<evidence type="ECO:0000313" key="2">
    <source>
        <dbReference type="EMBL" id="MFD2312538.1"/>
    </source>
</evidence>
<accession>A0ABW5EHB9</accession>
<comment type="caution">
    <text evidence="2">The sequence shown here is derived from an EMBL/GenBank/DDBJ whole genome shotgun (WGS) entry which is preliminary data.</text>
</comment>
<sequence>MSKNNPFVFAKITPKDEFFKSAKNELLGMLEATRNEAGCIKFDLFTSDCGRYICLYEEWETEAALNNHHQEEHTKLVAQKFEHWLASPTEVTLMKKL</sequence>